<sequence>MISEGGASESSASPAAYLSCHITQSHKIDYGTGARFNPCCFLARNRNSRTSLVVNCVSEPVRQLAGRDGWRWRGLVLWHRRQQCVMTAVTNERGIHCLADLPTDKPSFASPTIAASRNLSCCSFWNRSRMGLQIGSQPQFLVPRNSVERIASALVLGRLRHAGLADRRDVPVVGAAAAAQYAHGRK</sequence>
<proteinExistence type="predicted"/>
<comment type="caution">
    <text evidence="1">The sequence shown here is derived from an EMBL/GenBank/DDBJ whole genome shotgun (WGS) entry which is preliminary data.</text>
</comment>
<reference evidence="1 2" key="1">
    <citation type="journal article" date="2015" name="Stand. Genomic Sci.">
        <title>Genomic Encyclopedia of Bacterial and Archaeal Type Strains, Phase III: the genomes of soil and plant-associated and newly described type strains.</title>
        <authorList>
            <person name="Whitman W.B."/>
            <person name="Woyke T."/>
            <person name="Klenk H.P."/>
            <person name="Zhou Y."/>
            <person name="Lilburn T.G."/>
            <person name="Beck B.J."/>
            <person name="De Vos P."/>
            <person name="Vandamme P."/>
            <person name="Eisen J.A."/>
            <person name="Garrity G."/>
            <person name="Hugenholtz P."/>
            <person name="Kyrpides N.C."/>
        </authorList>
    </citation>
    <scope>NUCLEOTIDE SEQUENCE [LARGE SCALE GENOMIC DNA]</scope>
    <source>
        <strain evidence="1 2">CGMCC 1.2546</strain>
    </source>
</reference>
<gene>
    <name evidence="1" type="ORF">IQ26_02023</name>
</gene>
<dbReference type="EMBL" id="VLKT01000010">
    <property type="protein sequence ID" value="TWI39173.1"/>
    <property type="molecule type" value="Genomic_DNA"/>
</dbReference>
<dbReference type="Proteomes" id="UP000317122">
    <property type="component" value="Unassembled WGS sequence"/>
</dbReference>
<evidence type="ECO:0000313" key="1">
    <source>
        <dbReference type="EMBL" id="TWI39173.1"/>
    </source>
</evidence>
<evidence type="ECO:0000313" key="2">
    <source>
        <dbReference type="Proteomes" id="UP000317122"/>
    </source>
</evidence>
<accession>A0A562P4A5</accession>
<keyword evidence="2" id="KW-1185">Reference proteome</keyword>
<organism evidence="1 2">
    <name type="scientific">Mesorhizobium tianshanense</name>
    <dbReference type="NCBI Taxonomy" id="39844"/>
    <lineage>
        <taxon>Bacteria</taxon>
        <taxon>Pseudomonadati</taxon>
        <taxon>Pseudomonadota</taxon>
        <taxon>Alphaproteobacteria</taxon>
        <taxon>Hyphomicrobiales</taxon>
        <taxon>Phyllobacteriaceae</taxon>
        <taxon>Mesorhizobium</taxon>
    </lineage>
</organism>
<dbReference type="AlphaFoldDB" id="A0A562P4A5"/>
<name>A0A562P4A5_9HYPH</name>
<protein>
    <submittedName>
        <fullName evidence="1">Uncharacterized protein</fullName>
    </submittedName>
</protein>